<dbReference type="InterPro" id="IPR020428">
    <property type="entry name" value="PFA-DSPs"/>
</dbReference>
<evidence type="ECO:0000313" key="10">
    <source>
        <dbReference type="EMBL" id="KAL3427702.1"/>
    </source>
</evidence>
<accession>A0ABR4PX26</accession>
<comment type="catalytic activity">
    <reaction evidence="5">
        <text>3,5-bis(diphospho)-1D-myo-inositol 1,2,4,6-tetrakisphosphate + H2O = 3-diphospho-1D-myo-inositol 1,2,4,5,6-pentakisphosphate + phosphate + 2 H(+)</text>
        <dbReference type="Rhea" id="RHEA:56312"/>
        <dbReference type="ChEBI" id="CHEBI:15377"/>
        <dbReference type="ChEBI" id="CHEBI:15378"/>
        <dbReference type="ChEBI" id="CHEBI:43474"/>
        <dbReference type="ChEBI" id="CHEBI:140372"/>
        <dbReference type="ChEBI" id="CHEBI:140374"/>
        <dbReference type="EC" id="3.6.1.52"/>
    </reaction>
    <physiologicalReaction direction="left-to-right" evidence="5">
        <dbReference type="Rhea" id="RHEA:56313"/>
    </physiologicalReaction>
</comment>
<reference evidence="10 11" key="1">
    <citation type="submission" date="2024-06" db="EMBL/GenBank/DDBJ databases">
        <title>Complete genome of Phlyctema vagabunda strain 19-DSS-EL-015.</title>
        <authorList>
            <person name="Fiorenzani C."/>
        </authorList>
    </citation>
    <scope>NUCLEOTIDE SEQUENCE [LARGE SCALE GENOMIC DNA]</scope>
    <source>
        <strain evidence="10 11">19-DSS-EL-015</strain>
    </source>
</reference>
<feature type="transmembrane region" description="Helical" evidence="8">
    <location>
        <begin position="281"/>
        <end position="301"/>
    </location>
</feature>
<dbReference type="PRINTS" id="PR01911">
    <property type="entry name" value="PFDSPHPHTASE"/>
</dbReference>
<dbReference type="PANTHER" id="PTHR31126">
    <property type="entry name" value="TYROSINE-PROTEIN PHOSPHATASE"/>
    <property type="match status" value="1"/>
</dbReference>
<evidence type="ECO:0000259" key="9">
    <source>
        <dbReference type="PROSITE" id="PS50054"/>
    </source>
</evidence>
<comment type="caution">
    <text evidence="10">The sequence shown here is derived from an EMBL/GenBank/DDBJ whole genome shotgun (WGS) entry which is preliminary data.</text>
</comment>
<dbReference type="EC" id="3.6.1.52" evidence="1"/>
<dbReference type="InterPro" id="IPR004861">
    <property type="entry name" value="Siw14-like"/>
</dbReference>
<proteinExistence type="inferred from homology"/>
<sequence>MAEAALQAAKILRRSTRTFAEEINMDLEKHFVSRPSSYCEDKDMQHEFERNQRISRASSIDRGDISVPSYQPVTMIQHVNLGRDMHSMFPRTFEEMGKQMMRILENSRTAGNEDSGRPLNFGNVIPGIYRSSFPQAKDYEYLRALRLKTIVTLVKKDYPQGFCEFMQANGIRHIVIDMKGTKKQNIPEETMQSILRVVLDKANHPLLMHCNHGKHRTGCVTAVIRHISGWDVENIISEYENIAEPKIRDVDVAYIREYQISTLEGLFTQTKRRVVLLTTKMVRMMLLAVSILFLFWTTHSITPVHL</sequence>
<comment type="similarity">
    <text evidence="3">Belongs to the protein-tyrosine phosphatase family. Atypical dual-specificity phosphatase Siw14-like subfamily.</text>
</comment>
<keyword evidence="8" id="KW-0472">Membrane</keyword>
<organism evidence="10 11">
    <name type="scientific">Phlyctema vagabunda</name>
    <dbReference type="NCBI Taxonomy" id="108571"/>
    <lineage>
        <taxon>Eukaryota</taxon>
        <taxon>Fungi</taxon>
        <taxon>Dikarya</taxon>
        <taxon>Ascomycota</taxon>
        <taxon>Pezizomycotina</taxon>
        <taxon>Leotiomycetes</taxon>
        <taxon>Helotiales</taxon>
        <taxon>Dermateaceae</taxon>
        <taxon>Phlyctema</taxon>
    </lineage>
</organism>
<evidence type="ECO:0000256" key="6">
    <source>
        <dbReference type="ARBA" id="ARBA00047927"/>
    </source>
</evidence>
<feature type="domain" description="Tyrosine-protein phosphatase" evidence="9">
    <location>
        <begin position="120"/>
        <end position="272"/>
    </location>
</feature>
<dbReference type="PANTHER" id="PTHR31126:SF48">
    <property type="entry name" value="INOSITOL PHOSPHATASE SIW14"/>
    <property type="match status" value="1"/>
</dbReference>
<comment type="catalytic activity">
    <reaction evidence="6">
        <text>1,5-bis(diphospho)-1D-myo-inositol 2,3,4,6-tetrakisphosphate + H2O = 1-diphospho-1D-myo-inositol 2,3,4,5,6-pentakisphosphate + phosphate + 2 H(+)</text>
        <dbReference type="Rhea" id="RHEA:79699"/>
        <dbReference type="ChEBI" id="CHEBI:15377"/>
        <dbReference type="ChEBI" id="CHEBI:15378"/>
        <dbReference type="ChEBI" id="CHEBI:43474"/>
        <dbReference type="ChEBI" id="CHEBI:74946"/>
        <dbReference type="ChEBI" id="CHEBI:77983"/>
        <dbReference type="EC" id="3.6.1.52"/>
    </reaction>
    <physiologicalReaction direction="left-to-right" evidence="6">
        <dbReference type="Rhea" id="RHEA:79700"/>
    </physiologicalReaction>
</comment>
<dbReference type="Proteomes" id="UP001629113">
    <property type="component" value="Unassembled WGS sequence"/>
</dbReference>
<evidence type="ECO:0000256" key="2">
    <source>
        <dbReference type="ARBA" id="ARBA00022801"/>
    </source>
</evidence>
<dbReference type="InterPro" id="IPR029021">
    <property type="entry name" value="Prot-tyrosine_phosphatase-like"/>
</dbReference>
<dbReference type="SUPFAM" id="SSF52799">
    <property type="entry name" value="(Phosphotyrosine protein) phosphatases II"/>
    <property type="match status" value="1"/>
</dbReference>
<protein>
    <recommendedName>
        <fullName evidence="1">diphosphoinositol-polyphosphate diphosphatase</fullName>
        <ecNumber evidence="1">3.6.1.52</ecNumber>
    </recommendedName>
</protein>
<gene>
    <name evidence="10" type="ORF">PVAG01_01211</name>
</gene>
<evidence type="ECO:0000256" key="5">
    <source>
        <dbReference type="ARBA" id="ARBA00047562"/>
    </source>
</evidence>
<evidence type="ECO:0000256" key="8">
    <source>
        <dbReference type="SAM" id="Phobius"/>
    </source>
</evidence>
<dbReference type="PROSITE" id="PS00383">
    <property type="entry name" value="TYR_PHOSPHATASE_1"/>
    <property type="match status" value="1"/>
</dbReference>
<evidence type="ECO:0000313" key="11">
    <source>
        <dbReference type="Proteomes" id="UP001629113"/>
    </source>
</evidence>
<comment type="catalytic activity">
    <reaction evidence="4">
        <text>5-diphospho-1D-myo-inositol 1,2,3,4,6-pentakisphosphate + H2O = 1D-myo-inositol hexakisphosphate + phosphate + H(+)</text>
        <dbReference type="Rhea" id="RHEA:22384"/>
        <dbReference type="ChEBI" id="CHEBI:15377"/>
        <dbReference type="ChEBI" id="CHEBI:15378"/>
        <dbReference type="ChEBI" id="CHEBI:43474"/>
        <dbReference type="ChEBI" id="CHEBI:58130"/>
        <dbReference type="ChEBI" id="CHEBI:58628"/>
        <dbReference type="EC" id="3.6.1.52"/>
    </reaction>
    <physiologicalReaction direction="left-to-right" evidence="4">
        <dbReference type="Rhea" id="RHEA:22385"/>
    </physiologicalReaction>
</comment>
<dbReference type="EMBL" id="JBFCZG010000001">
    <property type="protein sequence ID" value="KAL3427702.1"/>
    <property type="molecule type" value="Genomic_DNA"/>
</dbReference>
<dbReference type="Gene3D" id="3.90.190.10">
    <property type="entry name" value="Protein tyrosine phosphatase superfamily"/>
    <property type="match status" value="1"/>
</dbReference>
<keyword evidence="11" id="KW-1185">Reference proteome</keyword>
<evidence type="ECO:0000256" key="1">
    <source>
        <dbReference type="ARBA" id="ARBA00012527"/>
    </source>
</evidence>
<evidence type="ECO:0000256" key="4">
    <source>
        <dbReference type="ARBA" id="ARBA00047342"/>
    </source>
</evidence>
<keyword evidence="2" id="KW-0378">Hydrolase</keyword>
<keyword evidence="8" id="KW-0812">Transmembrane</keyword>
<keyword evidence="8" id="KW-1133">Transmembrane helix</keyword>
<dbReference type="InterPro" id="IPR016130">
    <property type="entry name" value="Tyr_Pase_AS"/>
</dbReference>
<dbReference type="PROSITE" id="PS50054">
    <property type="entry name" value="TYR_PHOSPHATASE_DUAL"/>
    <property type="match status" value="1"/>
</dbReference>
<dbReference type="Pfam" id="PF03162">
    <property type="entry name" value="Y_phosphatase2"/>
    <property type="match status" value="1"/>
</dbReference>
<dbReference type="InterPro" id="IPR020422">
    <property type="entry name" value="TYR_PHOSPHATASE_DUAL_dom"/>
</dbReference>
<name>A0ABR4PX26_9HELO</name>
<evidence type="ECO:0000256" key="3">
    <source>
        <dbReference type="ARBA" id="ARBA00044949"/>
    </source>
</evidence>
<evidence type="ECO:0000256" key="7">
    <source>
        <dbReference type="ARBA" id="ARBA00048424"/>
    </source>
</evidence>
<comment type="catalytic activity">
    <reaction evidence="7">
        <text>6-diphospho-1D-myo-inositol pentakisphosphate + H2O = 1D-myo-inositol hexakisphosphate + phosphate + H(+)</text>
        <dbReference type="Rhea" id="RHEA:79703"/>
        <dbReference type="ChEBI" id="CHEBI:15377"/>
        <dbReference type="ChEBI" id="CHEBI:15378"/>
        <dbReference type="ChEBI" id="CHEBI:43474"/>
        <dbReference type="ChEBI" id="CHEBI:58130"/>
        <dbReference type="ChEBI" id="CHEBI:230534"/>
        <dbReference type="EC" id="3.6.1.52"/>
    </reaction>
    <physiologicalReaction direction="left-to-right" evidence="7">
        <dbReference type="Rhea" id="RHEA:79704"/>
    </physiologicalReaction>
</comment>